<reference evidence="1" key="1">
    <citation type="submission" date="2022-03" db="EMBL/GenBank/DDBJ databases">
        <authorList>
            <person name="Sayadi A."/>
        </authorList>
    </citation>
    <scope>NUCLEOTIDE SEQUENCE</scope>
</reference>
<organism evidence="1 2">
    <name type="scientific">Acanthoscelides obtectus</name>
    <name type="common">Bean weevil</name>
    <name type="synonym">Bruchus obtectus</name>
    <dbReference type="NCBI Taxonomy" id="200917"/>
    <lineage>
        <taxon>Eukaryota</taxon>
        <taxon>Metazoa</taxon>
        <taxon>Ecdysozoa</taxon>
        <taxon>Arthropoda</taxon>
        <taxon>Hexapoda</taxon>
        <taxon>Insecta</taxon>
        <taxon>Pterygota</taxon>
        <taxon>Neoptera</taxon>
        <taxon>Endopterygota</taxon>
        <taxon>Coleoptera</taxon>
        <taxon>Polyphaga</taxon>
        <taxon>Cucujiformia</taxon>
        <taxon>Chrysomeloidea</taxon>
        <taxon>Chrysomelidae</taxon>
        <taxon>Bruchinae</taxon>
        <taxon>Bruchini</taxon>
        <taxon>Acanthoscelides</taxon>
    </lineage>
</organism>
<dbReference type="Proteomes" id="UP001152888">
    <property type="component" value="Unassembled WGS sequence"/>
</dbReference>
<dbReference type="PANTHER" id="PTHR10773:SF19">
    <property type="match status" value="1"/>
</dbReference>
<keyword evidence="2" id="KW-1185">Reference proteome</keyword>
<evidence type="ECO:0000313" key="2">
    <source>
        <dbReference type="Proteomes" id="UP001152888"/>
    </source>
</evidence>
<dbReference type="EMBL" id="CAKOFQ010006745">
    <property type="protein sequence ID" value="CAH1967671.1"/>
    <property type="molecule type" value="Genomic_DNA"/>
</dbReference>
<dbReference type="AlphaFoldDB" id="A0A9P0P1U2"/>
<dbReference type="PANTHER" id="PTHR10773">
    <property type="entry name" value="DNA-DIRECTED RNA POLYMERASES I, II, AND III SUBUNIT RPABC2"/>
    <property type="match status" value="1"/>
</dbReference>
<accession>A0A9P0P1U2</accession>
<proteinExistence type="predicted"/>
<protein>
    <submittedName>
        <fullName evidence="1">Uncharacterized protein</fullName>
    </submittedName>
</protein>
<comment type="caution">
    <text evidence="1">The sequence shown here is derived from an EMBL/GenBank/DDBJ whole genome shotgun (WGS) entry which is preliminary data.</text>
</comment>
<dbReference type="OrthoDB" id="6744575at2759"/>
<gene>
    <name evidence="1" type="ORF">ACAOBT_LOCUS7492</name>
</gene>
<name>A0A9P0P1U2_ACAOB</name>
<evidence type="ECO:0000313" key="1">
    <source>
        <dbReference type="EMBL" id="CAH1967671.1"/>
    </source>
</evidence>
<sequence length="422" mass="49122">MPRERRGGNRVGDKFEEIKRSIEHFIESMKCAESHYVRGQSFRLYLPCDLSFSKMYEMYCRQHPQFSVKISYFRSYINQKYNLSFGTPLSDACSTCLKAKESLKKQTSEAEKLKVMTEQRVHILRARAFYSLLKTESDYVQIFSFDCQKNLCLPKLPDQQAYFSQQVNLFNFTIVAGNSNTSLTPMNVKSYVWLEHEYPKNSNAIASAVHETLIKFNFGAQIEEVHLFADGCGGQNKNSTMMAMIMYWLTTEAPKNIKKRDIIINRKQYEDIIGQHSKVLKLGAGWDVFDWKTKTDNVLKKPSQWHFKCNESKRFIFRKEKDYVTLRGEVFYKSDMGCAKTIVRKSKKVAQLKPSIQRIGSTLRGDKSSIDSLLKKHYGADWRDNPDLDFYKIIDKGLNHNTEDTVMETGHIDDYDLEDVRV</sequence>